<evidence type="ECO:0000313" key="3">
    <source>
        <dbReference type="EMBL" id="RNL98470.1"/>
    </source>
</evidence>
<comment type="function">
    <text evidence="2">Required for morphogenesis under gluconeogenic growth conditions.</text>
</comment>
<dbReference type="Pfam" id="PF01933">
    <property type="entry name" value="CofD"/>
    <property type="match status" value="1"/>
</dbReference>
<organism evidence="3 4">
    <name type="scientific">Micromonospora solifontis</name>
    <dbReference type="NCBI Taxonomy" id="2487138"/>
    <lineage>
        <taxon>Bacteria</taxon>
        <taxon>Bacillati</taxon>
        <taxon>Actinomycetota</taxon>
        <taxon>Actinomycetes</taxon>
        <taxon>Micromonosporales</taxon>
        <taxon>Micromonosporaceae</taxon>
        <taxon>Micromonospora</taxon>
    </lineage>
</organism>
<dbReference type="Gene3D" id="3.40.50.10680">
    <property type="entry name" value="CofD-like domains"/>
    <property type="match status" value="1"/>
</dbReference>
<evidence type="ECO:0000313" key="4">
    <source>
        <dbReference type="Proteomes" id="UP000280698"/>
    </source>
</evidence>
<dbReference type="RefSeq" id="WP_123241450.1">
    <property type="nucleotide sequence ID" value="NZ_JAAHBY010000035.1"/>
</dbReference>
<dbReference type="PANTHER" id="PTHR30135">
    <property type="entry name" value="UNCHARACTERIZED PROTEIN YVCK-RELATED"/>
    <property type="match status" value="1"/>
</dbReference>
<protein>
    <recommendedName>
        <fullName evidence="2">Putative gluconeogenesis factor</fullName>
    </recommendedName>
</protein>
<dbReference type="EMBL" id="RJLN01000035">
    <property type="protein sequence ID" value="RNL98470.1"/>
    <property type="molecule type" value="Genomic_DNA"/>
</dbReference>
<dbReference type="HAMAP" id="MF_00973">
    <property type="entry name" value="Gluconeogen_factor"/>
    <property type="match status" value="1"/>
</dbReference>
<dbReference type="NCBIfam" id="TIGR01826">
    <property type="entry name" value="CofD_related"/>
    <property type="match status" value="1"/>
</dbReference>
<evidence type="ECO:0000256" key="2">
    <source>
        <dbReference type="HAMAP-Rule" id="MF_00973"/>
    </source>
</evidence>
<dbReference type="InterPro" id="IPR002882">
    <property type="entry name" value="CofD"/>
</dbReference>
<name>A0ABX9WF30_9ACTN</name>
<accession>A0ABX9WF30</accession>
<dbReference type="SUPFAM" id="SSF142338">
    <property type="entry name" value="CofD-like"/>
    <property type="match status" value="1"/>
</dbReference>
<keyword evidence="4" id="KW-1185">Reference proteome</keyword>
<gene>
    <name evidence="3" type="primary">yvcK</name>
    <name evidence="3" type="ORF">EFE23_14495</name>
</gene>
<comment type="caution">
    <text evidence="3">The sequence shown here is derived from an EMBL/GenBank/DDBJ whole genome shotgun (WGS) entry which is preliminary data.</text>
</comment>
<proteinExistence type="inferred from homology"/>
<dbReference type="InterPro" id="IPR010119">
    <property type="entry name" value="Gluconeogen_factor"/>
</dbReference>
<dbReference type="PANTHER" id="PTHR30135:SF3">
    <property type="entry name" value="GLUCONEOGENESIS FACTOR-RELATED"/>
    <property type="match status" value="1"/>
</dbReference>
<evidence type="ECO:0000256" key="1">
    <source>
        <dbReference type="ARBA" id="ARBA00022490"/>
    </source>
</evidence>
<comment type="similarity">
    <text evidence="2">Belongs to the gluconeogenesis factor family.</text>
</comment>
<comment type="subcellular location">
    <subcellularLocation>
        <location evidence="2">Cytoplasm</location>
    </subcellularLocation>
</comment>
<reference evidence="3 4" key="1">
    <citation type="submission" date="2018-11" db="EMBL/GenBank/DDBJ databases">
        <title>Micromonospora sp. PPF5-17, a new actinomycetes isolated from a hot spring soil.</title>
        <authorList>
            <person name="Thawai C."/>
        </authorList>
    </citation>
    <scope>NUCLEOTIDE SEQUENCE [LARGE SCALE GENOMIC DNA]</scope>
    <source>
        <strain evidence="3 4">PPF5-17</strain>
    </source>
</reference>
<sequence>MTPIRVVAFGGGHGLSASLRALRRCVPELDLDITAVVTVGDDGGSSGRLRAERGGLPPGDLRQALVALAGDHPATRRSAALFQHRFEAGLAHVAGGAADSLAGHAVGNLLICGLMELLGDPVAALDHAGAMLGAVGRVLPMSRQPVGIEARVRGADPAAPDEVRTLRGQHQVAVTSGRVESLRLSPAAPAACAEALAAVREADWLIFGPGSWYTSVLPHLLVPGLADAIVSSPARRLVTLNLVAEKETQGLSLADHLDTLGRYLPELKVDMVLADSTAVGDPAAVGRAAESLGARLVLAPVAVPDGTPRHDPAALGTALVPVLGADR</sequence>
<dbReference type="InterPro" id="IPR038136">
    <property type="entry name" value="CofD-like_dom_sf"/>
</dbReference>
<keyword evidence="1 2" id="KW-0963">Cytoplasm</keyword>
<dbReference type="Proteomes" id="UP000280698">
    <property type="component" value="Unassembled WGS sequence"/>
</dbReference>
<dbReference type="CDD" id="cd07187">
    <property type="entry name" value="YvcK_like"/>
    <property type="match status" value="1"/>
</dbReference>